<dbReference type="PeptideAtlas" id="B4DGC8"/>
<evidence type="ECO:0000256" key="1">
    <source>
        <dbReference type="SAM" id="MobiDB-lite"/>
    </source>
</evidence>
<dbReference type="Gene3D" id="3.10.25.10">
    <property type="entry name" value="Formyl transferase, C-terminal domain"/>
    <property type="match status" value="1"/>
</dbReference>
<dbReference type="InterPro" id="IPR005793">
    <property type="entry name" value="Formyl_trans_C"/>
</dbReference>
<dbReference type="ProteomicsDB" id="4121"/>
<feature type="domain" description="Formyl transferase C-terminal" evidence="2">
    <location>
        <begin position="30"/>
        <end position="95"/>
    </location>
</feature>
<dbReference type="GO" id="GO:0003824">
    <property type="term" value="F:catalytic activity"/>
    <property type="evidence" value="ECO:0007669"/>
    <property type="project" value="InterPro"/>
</dbReference>
<dbReference type="InterPro" id="IPR011034">
    <property type="entry name" value="Formyl_transferase-like_C_sf"/>
</dbReference>
<dbReference type="FunFam" id="3.10.25.10:FF:000002">
    <property type="entry name" value="10-formyltetrahydrofolate dehydrogenase"/>
    <property type="match status" value="1"/>
</dbReference>
<feature type="region of interest" description="Disordered" evidence="1">
    <location>
        <begin position="135"/>
        <end position="154"/>
    </location>
</feature>
<evidence type="ECO:0000259" key="2">
    <source>
        <dbReference type="Pfam" id="PF02911"/>
    </source>
</evidence>
<protein>
    <submittedName>
        <fullName evidence="3">cDNA FLJ60492, highly similar to 10-formyltetrahydrofolate dehydrogenase</fullName>
    </submittedName>
</protein>
<dbReference type="AlphaFoldDB" id="B4DGC8"/>
<organism evidence="3">
    <name type="scientific">Homo sapiens</name>
    <name type="common">Human</name>
    <dbReference type="NCBI Taxonomy" id="9606"/>
    <lineage>
        <taxon>Eukaryota</taxon>
        <taxon>Metazoa</taxon>
        <taxon>Chordata</taxon>
        <taxon>Craniata</taxon>
        <taxon>Vertebrata</taxon>
        <taxon>Euteleostomi</taxon>
        <taxon>Mammalia</taxon>
        <taxon>Eutheria</taxon>
        <taxon>Euarchontoglires</taxon>
        <taxon>Primates</taxon>
        <taxon>Haplorrhini</taxon>
        <taxon>Catarrhini</taxon>
        <taxon>Hominidae</taxon>
        <taxon>Homo</taxon>
    </lineage>
</organism>
<accession>B4DGC8</accession>
<dbReference type="Pfam" id="PF02911">
    <property type="entry name" value="Formyl_trans_C"/>
    <property type="match status" value="1"/>
</dbReference>
<feature type="compositionally biased region" description="Polar residues" evidence="1">
    <location>
        <begin position="139"/>
        <end position="154"/>
    </location>
</feature>
<name>B4DGC8_HUMAN</name>
<dbReference type="SUPFAM" id="SSF50486">
    <property type="entry name" value="FMT C-terminal domain-like"/>
    <property type="match status" value="1"/>
</dbReference>
<proteinExistence type="evidence at transcript level"/>
<accession>D6RHH5</accession>
<evidence type="ECO:0000313" key="3">
    <source>
        <dbReference type="EMBL" id="BAG57739.1"/>
    </source>
</evidence>
<dbReference type="EMBL" id="AK294530">
    <property type="protein sequence ID" value="BAG57739.1"/>
    <property type="molecule type" value="mRNA"/>
</dbReference>
<reference evidence="3" key="1">
    <citation type="submission" date="2007-10" db="EMBL/GenBank/DDBJ databases">
        <title>NEDO human cDNA sequencing project focused on splicing variants.</title>
        <authorList>
            <person name="Wakamatsu A."/>
            <person name="Yamamoto J."/>
            <person name="Kimura K."/>
            <person name="Ishii S."/>
            <person name="Watanabe K."/>
            <person name="Sugiyama A."/>
            <person name="Murakawa K."/>
            <person name="Kaida T."/>
            <person name="Tsuchiya K."/>
            <person name="Fukuzumi Y."/>
            <person name="Kumagai A."/>
            <person name="Oishi Y."/>
            <person name="Yamamoto S."/>
            <person name="Ono Y."/>
            <person name="Komori Y."/>
            <person name="Yamazaki M."/>
            <person name="Kisu Y."/>
            <person name="Nishikawa T."/>
            <person name="Sugano S."/>
            <person name="Nomura N."/>
            <person name="Isogai T."/>
        </authorList>
    </citation>
    <scope>NUCLEOTIDE SEQUENCE</scope>
    <source>
        <tissue evidence="3">Amygdala</tissue>
    </source>
</reference>
<dbReference type="InterPro" id="IPR037022">
    <property type="entry name" value="Formyl_trans_C_sf"/>
</dbReference>
<sequence length="160" mass="17368">MVQAVRLIAEGKAPRLPQPEEGATYEGIQKKETAKINWDQPAEAIHNWIRGNDKVPGAWTEACEQKLTFFNSTLNTSGLVPEGDALPIPGAHRPGVVTKAGLILFGNDDKMVRARLWVTCLLKATHAPVLGLRPHRKTLGSSGENGKNQTQEGTLTLICP</sequence>